<organism evidence="1 2">
    <name type="scientific">Catenisphaera adipataccumulans</name>
    <dbReference type="NCBI Taxonomy" id="700500"/>
    <lineage>
        <taxon>Bacteria</taxon>
        <taxon>Bacillati</taxon>
        <taxon>Bacillota</taxon>
        <taxon>Erysipelotrichia</taxon>
        <taxon>Erysipelotrichales</taxon>
        <taxon>Erysipelotrichaceae</taxon>
        <taxon>Catenisphaera</taxon>
    </lineage>
</organism>
<accession>A0A7W8CUQ7</accession>
<dbReference type="RefSeq" id="WP_183326348.1">
    <property type="nucleotide sequence ID" value="NZ_JACHHK010000001.1"/>
</dbReference>
<proteinExistence type="predicted"/>
<keyword evidence="2" id="KW-1185">Reference proteome</keyword>
<dbReference type="Gene3D" id="3.30.420.40">
    <property type="match status" value="1"/>
</dbReference>
<evidence type="ECO:0000313" key="1">
    <source>
        <dbReference type="EMBL" id="MBB5182001.1"/>
    </source>
</evidence>
<name>A0A7W8CUQ7_9FIRM</name>
<comment type="caution">
    <text evidence="1">The sequence shown here is derived from an EMBL/GenBank/DDBJ whole genome shotgun (WGS) entry which is preliminary data.</text>
</comment>
<protein>
    <submittedName>
        <fullName evidence="1">Actin-like ATPase involved in cell morphogenesis</fullName>
    </submittedName>
</protein>
<dbReference type="Pfam" id="PF06723">
    <property type="entry name" value="MreB_Mbl"/>
    <property type="match status" value="1"/>
</dbReference>
<gene>
    <name evidence="1" type="ORF">HNQ47_000004</name>
</gene>
<dbReference type="Proteomes" id="UP000539953">
    <property type="component" value="Unassembled WGS sequence"/>
</dbReference>
<dbReference type="EMBL" id="JACHHK010000001">
    <property type="protein sequence ID" value="MBB5182001.1"/>
    <property type="molecule type" value="Genomic_DNA"/>
</dbReference>
<dbReference type="InterPro" id="IPR056546">
    <property type="entry name" value="MreB_MamK-like"/>
</dbReference>
<evidence type="ECO:0000313" key="2">
    <source>
        <dbReference type="Proteomes" id="UP000539953"/>
    </source>
</evidence>
<dbReference type="AlphaFoldDB" id="A0A7W8CUQ7"/>
<dbReference type="InterPro" id="IPR043129">
    <property type="entry name" value="ATPase_NBD"/>
</dbReference>
<dbReference type="SUPFAM" id="SSF53067">
    <property type="entry name" value="Actin-like ATPase domain"/>
    <property type="match status" value="1"/>
</dbReference>
<reference evidence="1 2" key="1">
    <citation type="submission" date="2020-08" db="EMBL/GenBank/DDBJ databases">
        <title>Genomic Encyclopedia of Type Strains, Phase IV (KMG-IV): sequencing the most valuable type-strain genomes for metagenomic binning, comparative biology and taxonomic classification.</title>
        <authorList>
            <person name="Goeker M."/>
        </authorList>
    </citation>
    <scope>NUCLEOTIDE SEQUENCE [LARGE SCALE GENOMIC DNA]</scope>
    <source>
        <strain evidence="1 2">DSM 25799</strain>
    </source>
</reference>
<sequence>MKYYAFDFGTTHIRLFNESEVLFDEPSLAALNDKGSIIAIGKEARQQRGNRRVVNVTRQKNADLLCQYIDELCRRYRLFRLLTKTGILFTGGRFTEELRRHFREIGAADVLYEKQLWVAALGTQISLNNGYTCLLHIGAAATAIGVFADNQLLHDDTNSYSGLHIDQMIRTWIRRNYSLNITDEMADTIIKTIGQTMAQPQPARMYVQGFDRTTQQIRTFFMDENQFASIIDPILNEWARWIYSFIVHLPSLQEQEITVKGIVCCGGVLRYKNLTRSFQERLHIPFYTVKNPEQSVPAGLMHILQTLEN</sequence>